<sequence length="103" mass="12080">MMTTVQNMPDSMELPTLKLPQIRPSSHGSNSTDQPVTVQNVTNSYEQWRANIHRDLEEDLQRQVKQILDETERQERLARLRRQYLRIASIQDWTSPNSNFSLA</sequence>
<evidence type="ECO:0000313" key="3">
    <source>
        <dbReference type="EMBL" id="CAF3841020.1"/>
    </source>
</evidence>
<name>A0A814NK58_9BILA</name>
<comment type="caution">
    <text evidence="2">The sequence shown here is derived from an EMBL/GenBank/DDBJ whole genome shotgun (WGS) entry which is preliminary data.</text>
</comment>
<dbReference type="Proteomes" id="UP000681967">
    <property type="component" value="Unassembled WGS sequence"/>
</dbReference>
<dbReference type="AlphaFoldDB" id="A0A814NK58"/>
<evidence type="ECO:0000313" key="4">
    <source>
        <dbReference type="Proteomes" id="UP000663855"/>
    </source>
</evidence>
<reference evidence="2" key="1">
    <citation type="submission" date="2021-02" db="EMBL/GenBank/DDBJ databases">
        <authorList>
            <person name="Nowell W R."/>
        </authorList>
    </citation>
    <scope>NUCLEOTIDE SEQUENCE</scope>
</reference>
<evidence type="ECO:0000256" key="1">
    <source>
        <dbReference type="SAM" id="MobiDB-lite"/>
    </source>
</evidence>
<gene>
    <name evidence="3" type="ORF">BYL167_LOCUS5282</name>
    <name evidence="2" type="ORF">CJN711_LOCUS6780</name>
</gene>
<dbReference type="EMBL" id="CAJNOV010002220">
    <property type="protein sequence ID" value="CAF1093375.1"/>
    <property type="molecule type" value="Genomic_DNA"/>
</dbReference>
<organism evidence="2 4">
    <name type="scientific">Rotaria magnacalcarata</name>
    <dbReference type="NCBI Taxonomy" id="392030"/>
    <lineage>
        <taxon>Eukaryota</taxon>
        <taxon>Metazoa</taxon>
        <taxon>Spiralia</taxon>
        <taxon>Gnathifera</taxon>
        <taxon>Rotifera</taxon>
        <taxon>Eurotatoria</taxon>
        <taxon>Bdelloidea</taxon>
        <taxon>Philodinida</taxon>
        <taxon>Philodinidae</taxon>
        <taxon>Rotaria</taxon>
    </lineage>
</organism>
<dbReference type="EMBL" id="CAJOBH010001195">
    <property type="protein sequence ID" value="CAF3841020.1"/>
    <property type="molecule type" value="Genomic_DNA"/>
</dbReference>
<evidence type="ECO:0000313" key="2">
    <source>
        <dbReference type="EMBL" id="CAF1093375.1"/>
    </source>
</evidence>
<feature type="region of interest" description="Disordered" evidence="1">
    <location>
        <begin position="1"/>
        <end position="39"/>
    </location>
</feature>
<proteinExistence type="predicted"/>
<feature type="compositionally biased region" description="Polar residues" evidence="1">
    <location>
        <begin position="23"/>
        <end position="39"/>
    </location>
</feature>
<protein>
    <submittedName>
        <fullName evidence="2">Uncharacterized protein</fullName>
    </submittedName>
</protein>
<accession>A0A814NK58</accession>
<dbReference type="Proteomes" id="UP000663855">
    <property type="component" value="Unassembled WGS sequence"/>
</dbReference>